<comment type="caution">
    <text evidence="2">The sequence shown here is derived from an EMBL/GenBank/DDBJ whole genome shotgun (WGS) entry which is preliminary data.</text>
</comment>
<dbReference type="Pfam" id="PF09997">
    <property type="entry name" value="DUF2238"/>
    <property type="match status" value="1"/>
</dbReference>
<protein>
    <submittedName>
        <fullName evidence="2">Uncharacterized protein</fullName>
    </submittedName>
</protein>
<feature type="transmembrane region" description="Helical" evidence="1">
    <location>
        <begin position="226"/>
        <end position="244"/>
    </location>
</feature>
<proteinExistence type="predicted"/>
<dbReference type="RefSeq" id="WP_209525197.1">
    <property type="nucleotide sequence ID" value="NZ_JAEEGA010000002.1"/>
</dbReference>
<dbReference type="AlphaFoldDB" id="A0A940STH9"/>
<keyword evidence="3" id="KW-1185">Reference proteome</keyword>
<accession>A0A940STH9</accession>
<reference evidence="2" key="1">
    <citation type="submission" date="2020-12" db="EMBL/GenBank/DDBJ databases">
        <title>Vagococcus allomyrinae sp. nov. and Enterococcus lavae sp. nov., isolated from the larvae of Allomyrina dichotoma.</title>
        <authorList>
            <person name="Lee S.D."/>
        </authorList>
    </citation>
    <scope>NUCLEOTIDE SEQUENCE</scope>
    <source>
        <strain evidence="2">BWB3-3</strain>
    </source>
</reference>
<dbReference type="InterPro" id="IPR014509">
    <property type="entry name" value="YjdF-like"/>
</dbReference>
<feature type="transmembrane region" description="Helical" evidence="1">
    <location>
        <begin position="39"/>
        <end position="56"/>
    </location>
</feature>
<name>A0A940STH9_9ENTE</name>
<feature type="transmembrane region" description="Helical" evidence="1">
    <location>
        <begin position="101"/>
        <end position="119"/>
    </location>
</feature>
<keyword evidence="1" id="KW-1133">Transmembrane helix</keyword>
<organism evidence="2 3">
    <name type="scientific">Vagococcus allomyrinae</name>
    <dbReference type="NCBI Taxonomy" id="2794353"/>
    <lineage>
        <taxon>Bacteria</taxon>
        <taxon>Bacillati</taxon>
        <taxon>Bacillota</taxon>
        <taxon>Bacilli</taxon>
        <taxon>Lactobacillales</taxon>
        <taxon>Enterococcaceae</taxon>
        <taxon>Vagococcus</taxon>
    </lineage>
</organism>
<evidence type="ECO:0000256" key="1">
    <source>
        <dbReference type="SAM" id="Phobius"/>
    </source>
</evidence>
<keyword evidence="1" id="KW-0472">Membrane</keyword>
<gene>
    <name evidence="2" type="ORF">I6N95_04685</name>
</gene>
<sequence>MGIKNIFKKRETKLGLYIVLRLLVLATMIRQMMLGNWHNVFMCLLTLILFLIPSILEKRLRVRLPNTLEAIILLFIFSAEILGEINNFYGTFKHWDTMLHTLNGFLAAAIGFSLIDILNRNDKFHISMSPLFVALVSFCFSMTIGVMWEFFEFTGDQLLNMDMQKDRIVQRISTVELEPDGKNIPVIVDNIQQTVIYSQANKEGPVETVIEGGYLDIGLIDTMKDLIVNFIGAIVFSIFGLLYIKNRDRYKFAGRFIPTLESEQPSEEPSE</sequence>
<dbReference type="Proteomes" id="UP000674938">
    <property type="component" value="Unassembled WGS sequence"/>
</dbReference>
<keyword evidence="1" id="KW-0812">Transmembrane</keyword>
<dbReference type="EMBL" id="JAEEGA010000002">
    <property type="protein sequence ID" value="MBP1040305.1"/>
    <property type="molecule type" value="Genomic_DNA"/>
</dbReference>
<evidence type="ECO:0000313" key="3">
    <source>
        <dbReference type="Proteomes" id="UP000674938"/>
    </source>
</evidence>
<feature type="transmembrane region" description="Helical" evidence="1">
    <location>
        <begin position="131"/>
        <end position="151"/>
    </location>
</feature>
<evidence type="ECO:0000313" key="2">
    <source>
        <dbReference type="EMBL" id="MBP1040305.1"/>
    </source>
</evidence>